<dbReference type="SUPFAM" id="SSF160515">
    <property type="entry name" value="YueI-like"/>
    <property type="match status" value="1"/>
</dbReference>
<dbReference type="EMBL" id="QUAJ01000032">
    <property type="protein sequence ID" value="REI39781.1"/>
    <property type="molecule type" value="Genomic_DNA"/>
</dbReference>
<sequence length="191" mass="22443">MNHLDLLDEKEKKMNQLYSIQHEKKYYLDEYRERVIVALKIDQLVEDELYSEVIEAMKSDSAKLLKLRRDTGLKYLKPYIKEAEKLDFRYELIDGLDYLGDIGLVVVSDKALDNEEDELVIRDMDQDFLDVGLGYEFSKNQNKSICNECYLKIEDKLPGYLDKFKRLNILDKLLGTNCPVCRDRKKLGGNE</sequence>
<gene>
    <name evidence="1" type="ORF">DYH56_13465</name>
</gene>
<evidence type="ECO:0000313" key="1">
    <source>
        <dbReference type="EMBL" id="REI39781.1"/>
    </source>
</evidence>
<proteinExistence type="predicted"/>
<accession>A0ABX9KE58</accession>
<dbReference type="InterPro" id="IPR012543">
    <property type="entry name" value="DUF1694"/>
</dbReference>
<comment type="caution">
    <text evidence="1">The sequence shown here is derived from an EMBL/GenBank/DDBJ whole genome shotgun (WGS) entry which is preliminary data.</text>
</comment>
<name>A0ABX9KE58_9FUSO</name>
<organism evidence="1 2">
    <name type="scientific">Psychrilyobacter piezotolerans</name>
    <dbReference type="NCBI Taxonomy" id="2293438"/>
    <lineage>
        <taxon>Bacteria</taxon>
        <taxon>Fusobacteriati</taxon>
        <taxon>Fusobacteriota</taxon>
        <taxon>Fusobacteriia</taxon>
        <taxon>Fusobacteriales</taxon>
        <taxon>Fusobacteriaceae</taxon>
        <taxon>Psychrilyobacter</taxon>
    </lineage>
</organism>
<dbReference type="InterPro" id="IPR029064">
    <property type="entry name" value="Ribosomal_eL30-like_sf"/>
</dbReference>
<dbReference type="Proteomes" id="UP000263486">
    <property type="component" value="Unassembled WGS sequence"/>
</dbReference>
<dbReference type="Pfam" id="PF07997">
    <property type="entry name" value="DUF1694"/>
    <property type="match status" value="1"/>
</dbReference>
<dbReference type="Gene3D" id="3.30.1330.30">
    <property type="match status" value="1"/>
</dbReference>
<reference evidence="1 2" key="1">
    <citation type="submission" date="2018-08" db="EMBL/GenBank/DDBJ databases">
        <title>Draft genome sequence of Psychrilyobacter sp. strain SD5 isolated from Black Sea water.</title>
        <authorList>
            <person name="Yadav S."/>
            <person name="Villanueva L."/>
            <person name="Damste J.S.S."/>
        </authorList>
    </citation>
    <scope>NUCLEOTIDE SEQUENCE [LARGE SCALE GENOMIC DNA]</scope>
    <source>
        <strain evidence="1 2">SD5</strain>
    </source>
</reference>
<keyword evidence="2" id="KW-1185">Reference proteome</keyword>
<evidence type="ECO:0000313" key="2">
    <source>
        <dbReference type="Proteomes" id="UP000263486"/>
    </source>
</evidence>
<protein>
    <submittedName>
        <fullName evidence="1">DUF1694 domain-containing protein</fullName>
    </submittedName>
</protein>